<organism evidence="1 2">
    <name type="scientific">Tribolium castaneum</name>
    <name type="common">Red flour beetle</name>
    <dbReference type="NCBI Taxonomy" id="7070"/>
    <lineage>
        <taxon>Eukaryota</taxon>
        <taxon>Metazoa</taxon>
        <taxon>Ecdysozoa</taxon>
        <taxon>Arthropoda</taxon>
        <taxon>Hexapoda</taxon>
        <taxon>Insecta</taxon>
        <taxon>Pterygota</taxon>
        <taxon>Neoptera</taxon>
        <taxon>Endopterygota</taxon>
        <taxon>Coleoptera</taxon>
        <taxon>Polyphaga</taxon>
        <taxon>Cucujiformia</taxon>
        <taxon>Tenebrionidae</taxon>
        <taxon>Tenebrionidae incertae sedis</taxon>
        <taxon>Tribolium</taxon>
    </lineage>
</organism>
<evidence type="ECO:0000313" key="2">
    <source>
        <dbReference type="Proteomes" id="UP000007266"/>
    </source>
</evidence>
<reference evidence="1 2" key="2">
    <citation type="journal article" date="2010" name="Nucleic Acids Res.">
        <title>BeetleBase in 2010: revisions to provide comprehensive genomic information for Tribolium castaneum.</title>
        <authorList>
            <person name="Kim H.S."/>
            <person name="Murphy T."/>
            <person name="Xia J."/>
            <person name="Caragea D."/>
            <person name="Park Y."/>
            <person name="Beeman R.W."/>
            <person name="Lorenzen M.D."/>
            <person name="Butcher S."/>
            <person name="Manak J.R."/>
            <person name="Brown S.J."/>
        </authorList>
    </citation>
    <scope>GENOME REANNOTATION</scope>
    <source>
        <strain evidence="1 2">Georgia GA2</strain>
    </source>
</reference>
<gene>
    <name evidence="1" type="primary">GLEAN_03762</name>
    <name evidence="1" type="ORF">TcasGA2_TC003762</name>
</gene>
<dbReference type="Proteomes" id="UP000007266">
    <property type="component" value="Linkage group 3"/>
</dbReference>
<name>D6WEB9_TRICA</name>
<dbReference type="HOGENOM" id="CLU_2111991_0_0_1"/>
<dbReference type="InParanoid" id="D6WEB9"/>
<dbReference type="AlphaFoldDB" id="D6WEB9"/>
<sequence>MGLRNAMRTAILGHAVNYHFVAFGNRKTENVAENEKMRPECTSFYDGALKACSLLCMIGVEIQIGFKQTMPSIPGVRAMCQSSGNLYLVSGTSGMRESFSDGVDPAFSWDSASRV</sequence>
<accession>D6WEB9</accession>
<evidence type="ECO:0000313" key="1">
    <source>
        <dbReference type="EMBL" id="EFA00859.1"/>
    </source>
</evidence>
<keyword evidence="2" id="KW-1185">Reference proteome</keyword>
<proteinExistence type="predicted"/>
<reference evidence="1 2" key="1">
    <citation type="journal article" date="2008" name="Nature">
        <title>The genome of the model beetle and pest Tribolium castaneum.</title>
        <authorList>
            <consortium name="Tribolium Genome Sequencing Consortium"/>
            <person name="Richards S."/>
            <person name="Gibbs R.A."/>
            <person name="Weinstock G.M."/>
            <person name="Brown S.J."/>
            <person name="Denell R."/>
            <person name="Beeman R.W."/>
            <person name="Gibbs R."/>
            <person name="Beeman R.W."/>
            <person name="Brown S.J."/>
            <person name="Bucher G."/>
            <person name="Friedrich M."/>
            <person name="Grimmelikhuijzen C.J."/>
            <person name="Klingler M."/>
            <person name="Lorenzen M."/>
            <person name="Richards S."/>
            <person name="Roth S."/>
            <person name="Schroder R."/>
            <person name="Tautz D."/>
            <person name="Zdobnov E.M."/>
            <person name="Muzny D."/>
            <person name="Gibbs R.A."/>
            <person name="Weinstock G.M."/>
            <person name="Attaway T."/>
            <person name="Bell S."/>
            <person name="Buhay C.J."/>
            <person name="Chandrabose M.N."/>
            <person name="Chavez D."/>
            <person name="Clerk-Blankenburg K.P."/>
            <person name="Cree A."/>
            <person name="Dao M."/>
            <person name="Davis C."/>
            <person name="Chacko J."/>
            <person name="Dinh H."/>
            <person name="Dugan-Rocha S."/>
            <person name="Fowler G."/>
            <person name="Garner T.T."/>
            <person name="Garnes J."/>
            <person name="Gnirke A."/>
            <person name="Hawes A."/>
            <person name="Hernandez J."/>
            <person name="Hines S."/>
            <person name="Holder M."/>
            <person name="Hume J."/>
            <person name="Jhangiani S.N."/>
            <person name="Joshi V."/>
            <person name="Khan Z.M."/>
            <person name="Jackson L."/>
            <person name="Kovar C."/>
            <person name="Kowis A."/>
            <person name="Lee S."/>
            <person name="Lewis L.R."/>
            <person name="Margolis J."/>
            <person name="Morgan M."/>
            <person name="Nazareth L.V."/>
            <person name="Nguyen N."/>
            <person name="Okwuonu G."/>
            <person name="Parker D."/>
            <person name="Richards S."/>
            <person name="Ruiz S.J."/>
            <person name="Santibanez J."/>
            <person name="Savard J."/>
            <person name="Scherer S.E."/>
            <person name="Schneider B."/>
            <person name="Sodergren E."/>
            <person name="Tautz D."/>
            <person name="Vattahil S."/>
            <person name="Villasana D."/>
            <person name="White C.S."/>
            <person name="Wright R."/>
            <person name="Park Y."/>
            <person name="Beeman R.W."/>
            <person name="Lord J."/>
            <person name="Oppert B."/>
            <person name="Lorenzen M."/>
            <person name="Brown S."/>
            <person name="Wang L."/>
            <person name="Savard J."/>
            <person name="Tautz D."/>
            <person name="Richards S."/>
            <person name="Weinstock G."/>
            <person name="Gibbs R.A."/>
            <person name="Liu Y."/>
            <person name="Worley K."/>
            <person name="Weinstock G."/>
            <person name="Elsik C.G."/>
            <person name="Reese J.T."/>
            <person name="Elhaik E."/>
            <person name="Landan G."/>
            <person name="Graur D."/>
            <person name="Arensburger P."/>
            <person name="Atkinson P."/>
            <person name="Beeman R.W."/>
            <person name="Beidler J."/>
            <person name="Brown S.J."/>
            <person name="Demuth J.P."/>
            <person name="Drury D.W."/>
            <person name="Du Y.Z."/>
            <person name="Fujiwara H."/>
            <person name="Lorenzen M."/>
            <person name="Maselli V."/>
            <person name="Osanai M."/>
            <person name="Park Y."/>
            <person name="Robertson H.M."/>
            <person name="Tu Z."/>
            <person name="Wang J.J."/>
            <person name="Wang S."/>
            <person name="Richards S."/>
            <person name="Song H."/>
            <person name="Zhang L."/>
            <person name="Sodergren E."/>
            <person name="Werner D."/>
            <person name="Stanke M."/>
            <person name="Morgenstern B."/>
            <person name="Solovyev V."/>
            <person name="Kosarev P."/>
            <person name="Brown G."/>
            <person name="Chen H.C."/>
            <person name="Ermolaeva O."/>
            <person name="Hlavina W."/>
            <person name="Kapustin Y."/>
            <person name="Kiryutin B."/>
            <person name="Kitts P."/>
            <person name="Maglott D."/>
            <person name="Pruitt K."/>
            <person name="Sapojnikov V."/>
            <person name="Souvorov A."/>
            <person name="Mackey A.J."/>
            <person name="Waterhouse R.M."/>
            <person name="Wyder S."/>
            <person name="Zdobnov E.M."/>
            <person name="Zdobnov E.M."/>
            <person name="Wyder S."/>
            <person name="Kriventseva E.V."/>
            <person name="Kadowaki T."/>
            <person name="Bork P."/>
            <person name="Aranda M."/>
            <person name="Bao R."/>
            <person name="Beermann A."/>
            <person name="Berns N."/>
            <person name="Bolognesi R."/>
            <person name="Bonneton F."/>
            <person name="Bopp D."/>
            <person name="Brown S.J."/>
            <person name="Bucher G."/>
            <person name="Butts T."/>
            <person name="Chaumot A."/>
            <person name="Denell R.E."/>
            <person name="Ferrier D.E."/>
            <person name="Friedrich M."/>
            <person name="Gordon C.M."/>
            <person name="Jindra M."/>
            <person name="Klingler M."/>
            <person name="Lan Q."/>
            <person name="Lattorff H.M."/>
            <person name="Laudet V."/>
            <person name="von Levetsow C."/>
            <person name="Liu Z."/>
            <person name="Lutz R."/>
            <person name="Lynch J.A."/>
            <person name="da Fonseca R.N."/>
            <person name="Posnien N."/>
            <person name="Reuter R."/>
            <person name="Roth S."/>
            <person name="Savard J."/>
            <person name="Schinko J.B."/>
            <person name="Schmitt C."/>
            <person name="Schoppmeier M."/>
            <person name="Schroder R."/>
            <person name="Shippy T.D."/>
            <person name="Simonnet F."/>
            <person name="Marques-Souza H."/>
            <person name="Tautz D."/>
            <person name="Tomoyasu Y."/>
            <person name="Trauner J."/>
            <person name="Van der Zee M."/>
            <person name="Vervoort M."/>
            <person name="Wittkopp N."/>
            <person name="Wimmer E.A."/>
            <person name="Yang X."/>
            <person name="Jones A.K."/>
            <person name="Sattelle D.B."/>
            <person name="Ebert P.R."/>
            <person name="Nelson D."/>
            <person name="Scott J.G."/>
            <person name="Beeman R.W."/>
            <person name="Muthukrishnan S."/>
            <person name="Kramer K.J."/>
            <person name="Arakane Y."/>
            <person name="Beeman R.W."/>
            <person name="Zhu Q."/>
            <person name="Hogenkamp D."/>
            <person name="Dixit R."/>
            <person name="Oppert B."/>
            <person name="Jiang H."/>
            <person name="Zou Z."/>
            <person name="Marshall J."/>
            <person name="Elpidina E."/>
            <person name="Vinokurov K."/>
            <person name="Oppert C."/>
            <person name="Zou Z."/>
            <person name="Evans J."/>
            <person name="Lu Z."/>
            <person name="Zhao P."/>
            <person name="Sumathipala N."/>
            <person name="Altincicek B."/>
            <person name="Vilcinskas A."/>
            <person name="Williams M."/>
            <person name="Hultmark D."/>
            <person name="Hetru C."/>
            <person name="Jiang H."/>
            <person name="Grimmelikhuijzen C.J."/>
            <person name="Hauser F."/>
            <person name="Cazzamali G."/>
            <person name="Williamson M."/>
            <person name="Park Y."/>
            <person name="Li B."/>
            <person name="Tanaka Y."/>
            <person name="Predel R."/>
            <person name="Neupert S."/>
            <person name="Schachtner J."/>
            <person name="Verleyen P."/>
            <person name="Raible F."/>
            <person name="Bork P."/>
            <person name="Friedrich M."/>
            <person name="Walden K.K."/>
            <person name="Robertson H.M."/>
            <person name="Angeli S."/>
            <person name="Foret S."/>
            <person name="Bucher G."/>
            <person name="Schuetz S."/>
            <person name="Maleszka R."/>
            <person name="Wimmer E.A."/>
            <person name="Beeman R.W."/>
            <person name="Lorenzen M."/>
            <person name="Tomoyasu Y."/>
            <person name="Miller S.C."/>
            <person name="Grossmann D."/>
            <person name="Bucher G."/>
        </authorList>
    </citation>
    <scope>NUCLEOTIDE SEQUENCE [LARGE SCALE GENOMIC DNA]</scope>
    <source>
        <strain evidence="1 2">Georgia GA2</strain>
    </source>
</reference>
<dbReference type="EMBL" id="KQ971326">
    <property type="protein sequence ID" value="EFA00859.1"/>
    <property type="molecule type" value="Genomic_DNA"/>
</dbReference>
<protein>
    <submittedName>
        <fullName evidence="1">Uncharacterized protein</fullName>
    </submittedName>
</protein>